<keyword evidence="8" id="KW-1185">Reference proteome</keyword>
<feature type="active site" description="Proton acceptor" evidence="5">
    <location>
        <position position="136"/>
    </location>
</feature>
<dbReference type="GO" id="GO:0046872">
    <property type="term" value="F:metal ion binding"/>
    <property type="evidence" value="ECO:0007669"/>
    <property type="project" value="UniProtKB-KW"/>
</dbReference>
<dbReference type="InterPro" id="IPR001261">
    <property type="entry name" value="ArgE/DapE_CS"/>
</dbReference>
<dbReference type="Gene3D" id="3.30.70.360">
    <property type="match status" value="1"/>
</dbReference>
<evidence type="ECO:0000256" key="5">
    <source>
        <dbReference type="PIRSR" id="PIRSR037238-1"/>
    </source>
</evidence>
<dbReference type="GO" id="GO:0016787">
    <property type="term" value="F:hydrolase activity"/>
    <property type="evidence" value="ECO:0007669"/>
    <property type="project" value="UniProtKB-KW"/>
</dbReference>
<dbReference type="PANTHER" id="PTHR43808">
    <property type="entry name" value="ACETYLORNITHINE DEACETYLASE"/>
    <property type="match status" value="1"/>
</dbReference>
<keyword evidence="2" id="KW-0479">Metal-binding</keyword>
<dbReference type="InterPro" id="IPR036264">
    <property type="entry name" value="Bact_exopeptidase_dim_dom"/>
</dbReference>
<evidence type="ECO:0000256" key="2">
    <source>
        <dbReference type="ARBA" id="ARBA00022723"/>
    </source>
</evidence>
<dbReference type="InterPro" id="IPR050072">
    <property type="entry name" value="Peptidase_M20A"/>
</dbReference>
<evidence type="ECO:0000313" key="7">
    <source>
        <dbReference type="EMBL" id="RRH70213.1"/>
    </source>
</evidence>
<gene>
    <name evidence="7" type="ORF">EG244_17125</name>
</gene>
<evidence type="ECO:0000256" key="1">
    <source>
        <dbReference type="ARBA" id="ARBA00001947"/>
    </source>
</evidence>
<dbReference type="Pfam" id="PF01546">
    <property type="entry name" value="Peptidase_M20"/>
    <property type="match status" value="1"/>
</dbReference>
<dbReference type="EMBL" id="RRAZ01000035">
    <property type="protein sequence ID" value="RRH70213.1"/>
    <property type="molecule type" value="Genomic_DNA"/>
</dbReference>
<dbReference type="Pfam" id="PF07687">
    <property type="entry name" value="M20_dimer"/>
    <property type="match status" value="1"/>
</dbReference>
<organism evidence="7 8">
    <name type="scientific">Falsigemmobacter faecalis</name>
    <dbReference type="NCBI Taxonomy" id="2488730"/>
    <lineage>
        <taxon>Bacteria</taxon>
        <taxon>Pseudomonadati</taxon>
        <taxon>Pseudomonadota</taxon>
        <taxon>Alphaproteobacteria</taxon>
        <taxon>Rhodobacterales</taxon>
        <taxon>Paracoccaceae</taxon>
        <taxon>Falsigemmobacter</taxon>
    </lineage>
</organism>
<dbReference type="SUPFAM" id="SSF53187">
    <property type="entry name" value="Zn-dependent exopeptidases"/>
    <property type="match status" value="1"/>
</dbReference>
<evidence type="ECO:0000256" key="4">
    <source>
        <dbReference type="ARBA" id="ARBA00022833"/>
    </source>
</evidence>
<evidence type="ECO:0000313" key="8">
    <source>
        <dbReference type="Proteomes" id="UP000282125"/>
    </source>
</evidence>
<reference evidence="7 8" key="1">
    <citation type="submission" date="2018-11" db="EMBL/GenBank/DDBJ databases">
        <title>Gemmobacter sp. nov., YIM 102744-1 draft genome.</title>
        <authorList>
            <person name="Li G."/>
            <person name="Jiang Y."/>
        </authorList>
    </citation>
    <scope>NUCLEOTIDE SEQUENCE [LARGE SCALE GENOMIC DNA]</scope>
    <source>
        <strain evidence="7 8">YIM 102744-1</strain>
    </source>
</reference>
<name>A0A3P3D788_9RHOB</name>
<feature type="domain" description="Peptidase M20 dimerisation" evidence="6">
    <location>
        <begin position="171"/>
        <end position="262"/>
    </location>
</feature>
<dbReference type="InterPro" id="IPR017150">
    <property type="entry name" value="Pept_M20_glutamate_carboxypep"/>
</dbReference>
<dbReference type="AlphaFoldDB" id="A0A3P3D788"/>
<keyword evidence="3" id="KW-0378">Hydrolase</keyword>
<dbReference type="Proteomes" id="UP000282125">
    <property type="component" value="Unassembled WGS sequence"/>
</dbReference>
<dbReference type="OrthoDB" id="9776600at2"/>
<dbReference type="Gene3D" id="3.40.630.10">
    <property type="entry name" value="Zn peptidases"/>
    <property type="match status" value="1"/>
</dbReference>
<sequence length="368" mass="38479">MTSAAEAISTWVRQESQSQDSAGVNAMMDLVAAEVAGQGIATERIAGREGLGDHLVLRAGPQTGQAPILVLSHLDTVHPKGTINGPLPLRIEGDKFYGPGLYDMKAGAWMALQAFREALAEGLLTRPVTFIFTADEEIGSPTSRALIEAAAKGARAALITEPARHGGKIVTARKGTASFEMEIEGRAAHAGVNHALGRSALREAAHQVLTLEGMTDYEAGTTINVGQLKGGTVTNVVPQFASLKIDGRVSSLAAGEDLVRRVLALTPRTPDTALRIRGGMNRPPYEKTPDVAALFDHARALAAEIGYLLEDVPMTGGGSDGNFTAALGVPTLDGLGIDGDGAHTLQEHGLLSSIAPRQALIKALLRTL</sequence>
<dbReference type="RefSeq" id="WP_124966398.1">
    <property type="nucleotide sequence ID" value="NZ_RRAZ01000035.1"/>
</dbReference>
<keyword evidence="4" id="KW-0862">Zinc</keyword>
<dbReference type="SUPFAM" id="SSF55031">
    <property type="entry name" value="Bacterial exopeptidase dimerisation domain"/>
    <property type="match status" value="1"/>
</dbReference>
<dbReference type="InterPro" id="IPR011650">
    <property type="entry name" value="Peptidase_M20_dimer"/>
</dbReference>
<evidence type="ECO:0000259" key="6">
    <source>
        <dbReference type="Pfam" id="PF07687"/>
    </source>
</evidence>
<comment type="cofactor">
    <cofactor evidence="1">
        <name>Zn(2+)</name>
        <dbReference type="ChEBI" id="CHEBI:29105"/>
    </cofactor>
</comment>
<feature type="active site" evidence="5">
    <location>
        <position position="75"/>
    </location>
</feature>
<dbReference type="PROSITE" id="PS00758">
    <property type="entry name" value="ARGE_DAPE_CPG2_1"/>
    <property type="match status" value="1"/>
</dbReference>
<protein>
    <submittedName>
        <fullName evidence="7">M20 family peptidase</fullName>
    </submittedName>
</protein>
<comment type="caution">
    <text evidence="7">The sequence shown here is derived from an EMBL/GenBank/DDBJ whole genome shotgun (WGS) entry which is preliminary data.</text>
</comment>
<dbReference type="PIRSF" id="PIRSF037238">
    <property type="entry name" value="Carboxypeptidase_G2"/>
    <property type="match status" value="1"/>
</dbReference>
<dbReference type="InterPro" id="IPR002933">
    <property type="entry name" value="Peptidase_M20"/>
</dbReference>
<evidence type="ECO:0000256" key="3">
    <source>
        <dbReference type="ARBA" id="ARBA00022801"/>
    </source>
</evidence>
<proteinExistence type="predicted"/>
<accession>A0A3P3D788</accession>
<dbReference type="PANTHER" id="PTHR43808:SF9">
    <property type="entry name" value="BLL0789 PROTEIN"/>
    <property type="match status" value="1"/>
</dbReference>
<dbReference type="CDD" id="cd03885">
    <property type="entry name" value="M20_CPDG2"/>
    <property type="match status" value="1"/>
</dbReference>